<comment type="caution">
    <text evidence="2">The sequence shown here is derived from an EMBL/GenBank/DDBJ whole genome shotgun (WGS) entry which is preliminary data.</text>
</comment>
<feature type="transmembrane region" description="Helical" evidence="1">
    <location>
        <begin position="239"/>
        <end position="259"/>
    </location>
</feature>
<protein>
    <submittedName>
        <fullName evidence="2">ABC transporter permease</fullName>
    </submittedName>
</protein>
<keyword evidence="3" id="KW-1185">Reference proteome</keyword>
<feature type="transmembrane region" description="Helical" evidence="1">
    <location>
        <begin position="344"/>
        <end position="367"/>
    </location>
</feature>
<feature type="transmembrane region" description="Helical" evidence="1">
    <location>
        <begin position="433"/>
        <end position="453"/>
    </location>
</feature>
<dbReference type="AlphaFoldDB" id="A0A9X4QYW9"/>
<feature type="transmembrane region" description="Helical" evidence="1">
    <location>
        <begin position="136"/>
        <end position="155"/>
    </location>
</feature>
<dbReference type="Proteomes" id="UP001152422">
    <property type="component" value="Unassembled WGS sequence"/>
</dbReference>
<keyword evidence="1" id="KW-1133">Transmembrane helix</keyword>
<reference evidence="2" key="1">
    <citation type="submission" date="2022-05" db="EMBL/GenBank/DDBJ databases">
        <title>Comparative genomics of Staphylococcus equorum isolates.</title>
        <authorList>
            <person name="Luelf R.H."/>
        </authorList>
    </citation>
    <scope>NUCLEOTIDE SEQUENCE</scope>
    <source>
        <strain evidence="2">TMW 2.2497</strain>
    </source>
</reference>
<gene>
    <name evidence="2" type="ORF">M4L89_07060</name>
</gene>
<dbReference type="EMBL" id="JAMBQA010000003">
    <property type="protein sequence ID" value="MDG0845983.1"/>
    <property type="molecule type" value="Genomic_DNA"/>
</dbReference>
<sequence>MKQSFYQTSKLFYFYVKRNSKKMILWVVLLTALTLMIPPAFESMYPSQSKMSPIIEMSKNPAMQAMLGPADFEHVNIGVLFTHEMTLFTAIMVAIMNILIVSRGTRGDEEDGRIIILTALPIGKQAPLMGHLLQTLLLNVSLMILLTLGLTLLSVDGIDLVGAFLYSSALGVFGIMFAALTMLVAQFVSSSSETTGVSIALLLIMYLVRAFGDVANETLSMFSPMGWLSRTYAFSEDHWWPVWCILGITVIFVISAFVLNGLRDIEAKLLPQKKGKQHAKSYMKSPLGLQIKLQKMSFIYFAIGLFILGLSYGSIFGNLDDFFKDNPLLLSMLENPNGDFVKQFLPQLMLVMAIISTVPTLLALFKIKKAIDKGYAMLVLANPISRIKYLLSFLIISVVNAVVMIFVAGLGLYAGQFYSMDTPLDFDMVIQSAIVYIPAILSFVGIGTVVIGWGIKLTTLVYAYLAYTFLVNYLGTLLNVKDWMKDITPFEHIPSLPIDDFTSGPIITLLLIFIILCVIGVIGFNRKDI</sequence>
<proteinExistence type="predicted"/>
<feature type="transmembrane region" description="Helical" evidence="1">
    <location>
        <begin position="460"/>
        <end position="480"/>
    </location>
</feature>
<accession>A0A9X4QYW9</accession>
<feature type="transmembrane region" description="Helical" evidence="1">
    <location>
        <begin position="197"/>
        <end position="219"/>
    </location>
</feature>
<evidence type="ECO:0000256" key="1">
    <source>
        <dbReference type="SAM" id="Phobius"/>
    </source>
</evidence>
<feature type="transmembrane region" description="Helical" evidence="1">
    <location>
        <begin position="77"/>
        <end position="100"/>
    </location>
</feature>
<organism evidence="2 3">
    <name type="scientific">Staphylococcus equorum</name>
    <dbReference type="NCBI Taxonomy" id="246432"/>
    <lineage>
        <taxon>Bacteria</taxon>
        <taxon>Bacillati</taxon>
        <taxon>Bacillota</taxon>
        <taxon>Bacilli</taxon>
        <taxon>Bacillales</taxon>
        <taxon>Staphylococcaceae</taxon>
        <taxon>Staphylococcus</taxon>
    </lineage>
</organism>
<feature type="transmembrane region" description="Helical" evidence="1">
    <location>
        <begin position="23"/>
        <end position="41"/>
    </location>
</feature>
<feature type="transmembrane region" description="Helical" evidence="1">
    <location>
        <begin position="298"/>
        <end position="319"/>
    </location>
</feature>
<feature type="transmembrane region" description="Helical" evidence="1">
    <location>
        <begin position="388"/>
        <end position="413"/>
    </location>
</feature>
<feature type="transmembrane region" description="Helical" evidence="1">
    <location>
        <begin position="506"/>
        <end position="524"/>
    </location>
</feature>
<keyword evidence="1" id="KW-0472">Membrane</keyword>
<evidence type="ECO:0000313" key="2">
    <source>
        <dbReference type="EMBL" id="MDG0845983.1"/>
    </source>
</evidence>
<dbReference type="RefSeq" id="WP_277583128.1">
    <property type="nucleotide sequence ID" value="NZ_JAMBPY010000003.1"/>
</dbReference>
<name>A0A9X4QYW9_9STAP</name>
<evidence type="ECO:0000313" key="3">
    <source>
        <dbReference type="Proteomes" id="UP001152422"/>
    </source>
</evidence>
<feature type="transmembrane region" description="Helical" evidence="1">
    <location>
        <begin position="161"/>
        <end position="185"/>
    </location>
</feature>
<keyword evidence="1" id="KW-0812">Transmembrane</keyword>